<dbReference type="InterPro" id="IPR017930">
    <property type="entry name" value="Myb_dom"/>
</dbReference>
<feature type="region of interest" description="Disordered" evidence="8">
    <location>
        <begin position="122"/>
        <end position="164"/>
    </location>
</feature>
<evidence type="ECO:0000256" key="8">
    <source>
        <dbReference type="SAM" id="MobiDB-lite"/>
    </source>
</evidence>
<dbReference type="PROSITE" id="PS51294">
    <property type="entry name" value="HTH_MYB"/>
    <property type="match status" value="2"/>
</dbReference>
<evidence type="ECO:0000313" key="12">
    <source>
        <dbReference type="Proteomes" id="UP000197138"/>
    </source>
</evidence>
<accession>A0A218Y1R6</accession>
<evidence type="ECO:0000256" key="2">
    <source>
        <dbReference type="ARBA" id="ARBA00022737"/>
    </source>
</evidence>
<evidence type="ECO:0000313" key="11">
    <source>
        <dbReference type="EMBL" id="OWM91247.1"/>
    </source>
</evidence>
<dbReference type="AlphaFoldDB" id="A0A218Y1R6"/>
<dbReference type="CDD" id="cd00167">
    <property type="entry name" value="SANT"/>
    <property type="match status" value="2"/>
</dbReference>
<keyword evidence="2" id="KW-0677">Repeat</keyword>
<name>A0A218Y1R6_PUNGR</name>
<evidence type="ECO:0000256" key="4">
    <source>
        <dbReference type="ARBA" id="ARBA00023125"/>
    </source>
</evidence>
<evidence type="ECO:0000259" key="9">
    <source>
        <dbReference type="PROSITE" id="PS50090"/>
    </source>
</evidence>
<feature type="compositionally biased region" description="Polar residues" evidence="8">
    <location>
        <begin position="129"/>
        <end position="146"/>
    </location>
</feature>
<evidence type="ECO:0000259" key="10">
    <source>
        <dbReference type="PROSITE" id="PS51294"/>
    </source>
</evidence>
<protein>
    <recommendedName>
        <fullName evidence="13">Transcription factor LAF1-like</fullName>
    </recommendedName>
</protein>
<dbReference type="SUPFAM" id="SSF46689">
    <property type="entry name" value="Homeodomain-like"/>
    <property type="match status" value="1"/>
</dbReference>
<feature type="domain" description="Myb-like" evidence="9">
    <location>
        <begin position="66"/>
        <end position="116"/>
    </location>
</feature>
<keyword evidence="3" id="KW-0805">Transcription regulation</keyword>
<dbReference type="PROSITE" id="PS50090">
    <property type="entry name" value="MYB_LIKE"/>
    <property type="match status" value="2"/>
</dbReference>
<evidence type="ECO:0000256" key="3">
    <source>
        <dbReference type="ARBA" id="ARBA00023015"/>
    </source>
</evidence>
<feature type="domain" description="Myb-like" evidence="9">
    <location>
        <begin position="13"/>
        <end position="65"/>
    </location>
</feature>
<proteinExistence type="predicted"/>
<keyword evidence="7" id="KW-0539">Nucleus</keyword>
<dbReference type="InterPro" id="IPR051953">
    <property type="entry name" value="Plant_SW-associated_TFs"/>
</dbReference>
<dbReference type="PANTHER" id="PTHR47997:SF11">
    <property type="entry name" value="TRANSCRIPTION FACTOR LAF1"/>
    <property type="match status" value="1"/>
</dbReference>
<dbReference type="InterPro" id="IPR001005">
    <property type="entry name" value="SANT/Myb"/>
</dbReference>
<dbReference type="GO" id="GO:0045893">
    <property type="term" value="P:positive regulation of DNA-templated transcription"/>
    <property type="evidence" value="ECO:0007669"/>
    <property type="project" value="UniProtKB-ARBA"/>
</dbReference>
<dbReference type="FunFam" id="1.10.10.60:FF:000077">
    <property type="entry name" value="MYB transcription factor"/>
    <property type="match status" value="1"/>
</dbReference>
<evidence type="ECO:0008006" key="13">
    <source>
        <dbReference type="Google" id="ProtNLM"/>
    </source>
</evidence>
<feature type="domain" description="HTH myb-type" evidence="10">
    <location>
        <begin position="13"/>
        <end position="69"/>
    </location>
</feature>
<reference evidence="12" key="1">
    <citation type="journal article" date="2017" name="Plant J.">
        <title>The pomegranate (Punica granatum L.) genome and the genomics of punicalagin biosynthesis.</title>
        <authorList>
            <person name="Qin G."/>
            <person name="Xu C."/>
            <person name="Ming R."/>
            <person name="Tang H."/>
            <person name="Guyot R."/>
            <person name="Kramer E.M."/>
            <person name="Hu Y."/>
            <person name="Yi X."/>
            <person name="Qi Y."/>
            <person name="Xu X."/>
            <person name="Gao Z."/>
            <person name="Pan H."/>
            <person name="Jian J."/>
            <person name="Tian Y."/>
            <person name="Yue Z."/>
            <person name="Xu Y."/>
        </authorList>
    </citation>
    <scope>NUCLEOTIDE SEQUENCE [LARGE SCALE GENOMIC DNA]</scope>
    <source>
        <strain evidence="12">cv. Dabenzi</strain>
    </source>
</reference>
<sequence length="273" mass="30850">MGCKATEKATKLKTKHRKGLWSPEEDRRLRDYILKYGHGCWSSIPINAGLQRNGKSCRLRWTNYLRPGLKRGMLTVHEEETILILHRFLGNKWSQIAQHLPGRTDNEIKNYWHSHLKKKVAKPELTEPHTGSSECKSVDATDSPSLQEPKDDSSISPPKSQADISSLPPSILFAEWLTLDNNTYNESAHEAGSFSDYYPYLYEDSDLVRTVVCLDSTDCKANLLGDSFLQNGNADNGAAFMSDELMIDCTYYKMEDPSSEGKWVPTGGLYLPQ</sequence>
<dbReference type="InterPro" id="IPR009057">
    <property type="entry name" value="Homeodomain-like_sf"/>
</dbReference>
<evidence type="ECO:0000256" key="6">
    <source>
        <dbReference type="ARBA" id="ARBA00023163"/>
    </source>
</evidence>
<evidence type="ECO:0000256" key="1">
    <source>
        <dbReference type="ARBA" id="ARBA00004123"/>
    </source>
</evidence>
<keyword evidence="5" id="KW-0010">Activator</keyword>
<gene>
    <name evidence="11" type="ORF">CDL15_Pgr000191</name>
</gene>
<dbReference type="Pfam" id="PF00249">
    <property type="entry name" value="Myb_DNA-binding"/>
    <property type="match status" value="2"/>
</dbReference>
<feature type="domain" description="HTH myb-type" evidence="10">
    <location>
        <begin position="70"/>
        <end position="120"/>
    </location>
</feature>
<dbReference type="EMBL" id="MTKT01000299">
    <property type="protein sequence ID" value="OWM91247.1"/>
    <property type="molecule type" value="Genomic_DNA"/>
</dbReference>
<dbReference type="GO" id="GO:0003677">
    <property type="term" value="F:DNA binding"/>
    <property type="evidence" value="ECO:0007669"/>
    <property type="project" value="UniProtKB-KW"/>
</dbReference>
<comment type="subcellular location">
    <subcellularLocation>
        <location evidence="1">Nucleus</location>
    </subcellularLocation>
</comment>
<evidence type="ECO:0000256" key="7">
    <source>
        <dbReference type="ARBA" id="ARBA00023242"/>
    </source>
</evidence>
<dbReference type="PANTHER" id="PTHR47997">
    <property type="entry name" value="MYB DOMAIN PROTEIN 55"/>
    <property type="match status" value="1"/>
</dbReference>
<evidence type="ECO:0000256" key="5">
    <source>
        <dbReference type="ARBA" id="ARBA00023159"/>
    </source>
</evidence>
<dbReference type="GO" id="GO:0005634">
    <property type="term" value="C:nucleus"/>
    <property type="evidence" value="ECO:0007669"/>
    <property type="project" value="UniProtKB-SubCell"/>
</dbReference>
<dbReference type="SMART" id="SM00717">
    <property type="entry name" value="SANT"/>
    <property type="match status" value="2"/>
</dbReference>
<dbReference type="Gene3D" id="1.10.10.60">
    <property type="entry name" value="Homeodomain-like"/>
    <property type="match status" value="2"/>
</dbReference>
<keyword evidence="4" id="KW-0238">DNA-binding</keyword>
<keyword evidence="6" id="KW-0804">Transcription</keyword>
<comment type="caution">
    <text evidence="11">The sequence shown here is derived from an EMBL/GenBank/DDBJ whole genome shotgun (WGS) entry which is preliminary data.</text>
</comment>
<organism evidence="11 12">
    <name type="scientific">Punica granatum</name>
    <name type="common">Pomegranate</name>
    <dbReference type="NCBI Taxonomy" id="22663"/>
    <lineage>
        <taxon>Eukaryota</taxon>
        <taxon>Viridiplantae</taxon>
        <taxon>Streptophyta</taxon>
        <taxon>Embryophyta</taxon>
        <taxon>Tracheophyta</taxon>
        <taxon>Spermatophyta</taxon>
        <taxon>Magnoliopsida</taxon>
        <taxon>eudicotyledons</taxon>
        <taxon>Gunneridae</taxon>
        <taxon>Pentapetalae</taxon>
        <taxon>rosids</taxon>
        <taxon>malvids</taxon>
        <taxon>Myrtales</taxon>
        <taxon>Lythraceae</taxon>
        <taxon>Punica</taxon>
    </lineage>
</organism>
<dbReference type="Proteomes" id="UP000197138">
    <property type="component" value="Unassembled WGS sequence"/>
</dbReference>